<feature type="compositionally biased region" description="Polar residues" evidence="1">
    <location>
        <begin position="41"/>
        <end position="55"/>
    </location>
</feature>
<dbReference type="Proteomes" id="UP000054538">
    <property type="component" value="Unassembled WGS sequence"/>
</dbReference>
<dbReference type="InParanoid" id="A0A0D0D047"/>
<dbReference type="EMBL" id="KN830021">
    <property type="protein sequence ID" value="KIK73174.1"/>
    <property type="molecule type" value="Genomic_DNA"/>
</dbReference>
<sequence>MASSQDVSSPSTSKEVPPSSSHGNDPCHCTQAEDLEDTDNSEYSPQAHLLSSPSQSKHTFEWHSIDTRTALQLDSARVALADLKKLLHPHCPSGHGYKATNLTSLLKKRLTWMEYFLRAFVKGTQWSAASLQTAQFIGKGTYMSCKVREWSKAYILDHENLPWSKHGEAWTKSQINDEELKDKLLTHLQSHGKYVTASAIVNYLERPEVQRRYKLSRTITLQTAERWMKACGFRWTVS</sequence>
<protein>
    <submittedName>
        <fullName evidence="2">Uncharacterized protein</fullName>
    </submittedName>
</protein>
<proteinExistence type="predicted"/>
<feature type="compositionally biased region" description="Polar residues" evidence="1">
    <location>
        <begin position="1"/>
        <end position="23"/>
    </location>
</feature>
<accession>A0A0D0D047</accession>
<reference evidence="2 3" key="1">
    <citation type="submission" date="2014-04" db="EMBL/GenBank/DDBJ databases">
        <authorList>
            <consortium name="DOE Joint Genome Institute"/>
            <person name="Kuo A."/>
            <person name="Kohler A."/>
            <person name="Jargeat P."/>
            <person name="Nagy L.G."/>
            <person name="Floudas D."/>
            <person name="Copeland A."/>
            <person name="Barry K.W."/>
            <person name="Cichocki N."/>
            <person name="Veneault-Fourrey C."/>
            <person name="LaButti K."/>
            <person name="Lindquist E.A."/>
            <person name="Lipzen A."/>
            <person name="Lundell T."/>
            <person name="Morin E."/>
            <person name="Murat C."/>
            <person name="Sun H."/>
            <person name="Tunlid A."/>
            <person name="Henrissat B."/>
            <person name="Grigoriev I.V."/>
            <person name="Hibbett D.S."/>
            <person name="Martin F."/>
            <person name="Nordberg H.P."/>
            <person name="Cantor M.N."/>
            <person name="Hua S.X."/>
        </authorList>
    </citation>
    <scope>NUCLEOTIDE SEQUENCE [LARGE SCALE GENOMIC DNA]</scope>
    <source>
        <strain evidence="2 3">Ve08.2h10</strain>
    </source>
</reference>
<name>A0A0D0D047_9AGAM</name>
<organism evidence="2 3">
    <name type="scientific">Paxillus rubicundulus Ve08.2h10</name>
    <dbReference type="NCBI Taxonomy" id="930991"/>
    <lineage>
        <taxon>Eukaryota</taxon>
        <taxon>Fungi</taxon>
        <taxon>Dikarya</taxon>
        <taxon>Basidiomycota</taxon>
        <taxon>Agaricomycotina</taxon>
        <taxon>Agaricomycetes</taxon>
        <taxon>Agaricomycetidae</taxon>
        <taxon>Boletales</taxon>
        <taxon>Paxilineae</taxon>
        <taxon>Paxillaceae</taxon>
        <taxon>Paxillus</taxon>
    </lineage>
</organism>
<evidence type="ECO:0000313" key="3">
    <source>
        <dbReference type="Proteomes" id="UP000054538"/>
    </source>
</evidence>
<feature type="region of interest" description="Disordered" evidence="1">
    <location>
        <begin position="1"/>
        <end position="55"/>
    </location>
</feature>
<evidence type="ECO:0000313" key="2">
    <source>
        <dbReference type="EMBL" id="KIK73174.1"/>
    </source>
</evidence>
<dbReference type="AlphaFoldDB" id="A0A0D0D047"/>
<dbReference type="OrthoDB" id="10039611at2759"/>
<gene>
    <name evidence="2" type="ORF">PAXRUDRAFT_179070</name>
</gene>
<dbReference type="HOGENOM" id="CLU_099517_0_0_1"/>
<keyword evidence="3" id="KW-1185">Reference proteome</keyword>
<reference evidence="3" key="2">
    <citation type="submission" date="2015-01" db="EMBL/GenBank/DDBJ databases">
        <title>Evolutionary Origins and Diversification of the Mycorrhizal Mutualists.</title>
        <authorList>
            <consortium name="DOE Joint Genome Institute"/>
            <consortium name="Mycorrhizal Genomics Consortium"/>
            <person name="Kohler A."/>
            <person name="Kuo A."/>
            <person name="Nagy L.G."/>
            <person name="Floudas D."/>
            <person name="Copeland A."/>
            <person name="Barry K.W."/>
            <person name="Cichocki N."/>
            <person name="Veneault-Fourrey C."/>
            <person name="LaButti K."/>
            <person name="Lindquist E.A."/>
            <person name="Lipzen A."/>
            <person name="Lundell T."/>
            <person name="Morin E."/>
            <person name="Murat C."/>
            <person name="Riley R."/>
            <person name="Ohm R."/>
            <person name="Sun H."/>
            <person name="Tunlid A."/>
            <person name="Henrissat B."/>
            <person name="Grigoriev I.V."/>
            <person name="Hibbett D.S."/>
            <person name="Martin F."/>
        </authorList>
    </citation>
    <scope>NUCLEOTIDE SEQUENCE [LARGE SCALE GENOMIC DNA]</scope>
    <source>
        <strain evidence="3">Ve08.2h10</strain>
    </source>
</reference>
<evidence type="ECO:0000256" key="1">
    <source>
        <dbReference type="SAM" id="MobiDB-lite"/>
    </source>
</evidence>